<feature type="transmembrane region" description="Helical" evidence="8">
    <location>
        <begin position="196"/>
        <end position="213"/>
    </location>
</feature>
<evidence type="ECO:0000313" key="10">
    <source>
        <dbReference type="Proteomes" id="UP000463470"/>
    </source>
</evidence>
<gene>
    <name evidence="9" type="ORF">GTO91_09965</name>
</gene>
<comment type="subcellular location">
    <subcellularLocation>
        <location evidence="1">Cell membrane</location>
        <topology evidence="1">Multi-pass membrane protein</topology>
    </subcellularLocation>
</comment>
<name>A0A845L5T3_9FIRM</name>
<keyword evidence="7 8" id="KW-0472">Membrane</keyword>
<keyword evidence="6 8" id="KW-1133">Transmembrane helix</keyword>
<protein>
    <submittedName>
        <fullName evidence="9">Branched-chain amino acid ABC transporter permease</fullName>
    </submittedName>
</protein>
<sequence>MENGKTLALRHVDLSASEFALAVRDTLPILVGIIPFGITCGVMGLTAGLTPLETVMMSVLVFAGASQFVAMSMIGAGITGWGVIVLTTLLVNLRHLLMGASLAPHMSRLPLPMQALLSFGLVDESYAVTVGRMLNSHYSAAYQLGASATMYLTWIGSTAAGVVLGSRLPDPLAWGLDFAMPATFLVLLIPRLTDDVQQKVCAIAAVMALLGASLLPGKWYIILACLTASAAGAYLEGRKTDAQ</sequence>
<evidence type="ECO:0000256" key="7">
    <source>
        <dbReference type="ARBA" id="ARBA00023136"/>
    </source>
</evidence>
<proteinExistence type="inferred from homology"/>
<dbReference type="GO" id="GO:1903785">
    <property type="term" value="P:L-valine transmembrane transport"/>
    <property type="evidence" value="ECO:0007669"/>
    <property type="project" value="TreeGrafter"/>
</dbReference>
<dbReference type="InterPro" id="IPR011606">
    <property type="entry name" value="Brnchd-chn_aa_trnsp_permease"/>
</dbReference>
<evidence type="ECO:0000256" key="6">
    <source>
        <dbReference type="ARBA" id="ARBA00022989"/>
    </source>
</evidence>
<dbReference type="EMBL" id="WXEY01000009">
    <property type="protein sequence ID" value="MZP30030.1"/>
    <property type="molecule type" value="Genomic_DNA"/>
</dbReference>
<keyword evidence="3" id="KW-0813">Transport</keyword>
<keyword evidence="4" id="KW-1003">Cell membrane</keyword>
<keyword evidence="5 8" id="KW-0812">Transmembrane</keyword>
<feature type="transmembrane region" description="Helical" evidence="8">
    <location>
        <begin position="27"/>
        <end position="47"/>
    </location>
</feature>
<evidence type="ECO:0000256" key="1">
    <source>
        <dbReference type="ARBA" id="ARBA00004651"/>
    </source>
</evidence>
<feature type="transmembrane region" description="Helical" evidence="8">
    <location>
        <begin position="141"/>
        <end position="165"/>
    </location>
</feature>
<evidence type="ECO:0000256" key="2">
    <source>
        <dbReference type="ARBA" id="ARBA00010735"/>
    </source>
</evidence>
<dbReference type="AlphaFoldDB" id="A0A845L5T3"/>
<evidence type="ECO:0000313" key="9">
    <source>
        <dbReference type="EMBL" id="MZP30030.1"/>
    </source>
</evidence>
<reference evidence="9 10" key="1">
    <citation type="submission" date="2020-01" db="EMBL/GenBank/DDBJ databases">
        <title>Whole-genome sequence of Heliobacterium undosum DSM 13378.</title>
        <authorList>
            <person name="Kyndt J.A."/>
            <person name="Meyer T.E."/>
        </authorList>
    </citation>
    <scope>NUCLEOTIDE SEQUENCE [LARGE SCALE GENOMIC DNA]</scope>
    <source>
        <strain evidence="9 10">DSM 13378</strain>
    </source>
</reference>
<evidence type="ECO:0000256" key="8">
    <source>
        <dbReference type="SAM" id="Phobius"/>
    </source>
</evidence>
<feature type="transmembrane region" description="Helical" evidence="8">
    <location>
        <begin position="171"/>
        <end position="189"/>
    </location>
</feature>
<dbReference type="OrthoDB" id="3177005at2"/>
<comment type="similarity">
    <text evidence="2">Belongs to the AzlC family.</text>
</comment>
<organism evidence="9 10">
    <name type="scientific">Heliomicrobium undosum</name>
    <dbReference type="NCBI Taxonomy" id="121734"/>
    <lineage>
        <taxon>Bacteria</taxon>
        <taxon>Bacillati</taxon>
        <taxon>Bacillota</taxon>
        <taxon>Clostridia</taxon>
        <taxon>Eubacteriales</taxon>
        <taxon>Heliobacteriaceae</taxon>
        <taxon>Heliomicrobium</taxon>
    </lineage>
</organism>
<evidence type="ECO:0000256" key="4">
    <source>
        <dbReference type="ARBA" id="ARBA00022475"/>
    </source>
</evidence>
<dbReference type="RefSeq" id="WP_161258556.1">
    <property type="nucleotide sequence ID" value="NZ_WXEY01000009.1"/>
</dbReference>
<dbReference type="GO" id="GO:0005886">
    <property type="term" value="C:plasma membrane"/>
    <property type="evidence" value="ECO:0007669"/>
    <property type="project" value="UniProtKB-SubCell"/>
</dbReference>
<dbReference type="Pfam" id="PF03591">
    <property type="entry name" value="AzlC"/>
    <property type="match status" value="1"/>
</dbReference>
<feature type="transmembrane region" description="Helical" evidence="8">
    <location>
        <begin position="59"/>
        <end position="91"/>
    </location>
</feature>
<evidence type="ECO:0000256" key="3">
    <source>
        <dbReference type="ARBA" id="ARBA00022448"/>
    </source>
</evidence>
<evidence type="ECO:0000256" key="5">
    <source>
        <dbReference type="ARBA" id="ARBA00022692"/>
    </source>
</evidence>
<keyword evidence="10" id="KW-1185">Reference proteome</keyword>
<accession>A0A845L5T3</accession>
<dbReference type="PANTHER" id="PTHR34979">
    <property type="entry name" value="INNER MEMBRANE PROTEIN YGAZ"/>
    <property type="match status" value="1"/>
</dbReference>
<comment type="caution">
    <text evidence="9">The sequence shown here is derived from an EMBL/GenBank/DDBJ whole genome shotgun (WGS) entry which is preliminary data.</text>
</comment>
<dbReference type="PANTHER" id="PTHR34979:SF1">
    <property type="entry name" value="INNER MEMBRANE PROTEIN YGAZ"/>
    <property type="match status" value="1"/>
</dbReference>
<dbReference type="Proteomes" id="UP000463470">
    <property type="component" value="Unassembled WGS sequence"/>
</dbReference>